<proteinExistence type="predicted"/>
<feature type="compositionally biased region" description="Polar residues" evidence="1">
    <location>
        <begin position="475"/>
        <end position="498"/>
    </location>
</feature>
<feature type="region of interest" description="Disordered" evidence="1">
    <location>
        <begin position="819"/>
        <end position="847"/>
    </location>
</feature>
<feature type="region of interest" description="Disordered" evidence="1">
    <location>
        <begin position="229"/>
        <end position="250"/>
    </location>
</feature>
<feature type="region of interest" description="Disordered" evidence="1">
    <location>
        <begin position="1114"/>
        <end position="1134"/>
    </location>
</feature>
<feature type="compositionally biased region" description="Polar residues" evidence="1">
    <location>
        <begin position="8"/>
        <end position="23"/>
    </location>
</feature>
<feature type="region of interest" description="Disordered" evidence="1">
    <location>
        <begin position="698"/>
        <end position="741"/>
    </location>
</feature>
<dbReference type="Proteomes" id="UP000410492">
    <property type="component" value="Unassembled WGS sequence"/>
</dbReference>
<evidence type="ECO:0000313" key="3">
    <source>
        <dbReference type="Proteomes" id="UP000410492"/>
    </source>
</evidence>
<feature type="region of interest" description="Disordered" evidence="1">
    <location>
        <begin position="1165"/>
        <end position="1219"/>
    </location>
</feature>
<accession>A0A653DFR0</accession>
<keyword evidence="3" id="KW-1185">Reference proteome</keyword>
<feature type="region of interest" description="Disordered" evidence="1">
    <location>
        <begin position="304"/>
        <end position="562"/>
    </location>
</feature>
<feature type="compositionally biased region" description="Basic residues" evidence="1">
    <location>
        <begin position="1210"/>
        <end position="1219"/>
    </location>
</feature>
<feature type="region of interest" description="Disordered" evidence="1">
    <location>
        <begin position="199"/>
        <end position="218"/>
    </location>
</feature>
<feature type="compositionally biased region" description="Polar residues" evidence="1">
    <location>
        <begin position="357"/>
        <end position="368"/>
    </location>
</feature>
<name>A0A653DFR0_CALMS</name>
<feature type="compositionally biased region" description="Low complexity" evidence="1">
    <location>
        <begin position="234"/>
        <end position="247"/>
    </location>
</feature>
<organism evidence="2 3">
    <name type="scientific">Callosobruchus maculatus</name>
    <name type="common">Southern cowpea weevil</name>
    <name type="synonym">Pulse bruchid</name>
    <dbReference type="NCBI Taxonomy" id="64391"/>
    <lineage>
        <taxon>Eukaryota</taxon>
        <taxon>Metazoa</taxon>
        <taxon>Ecdysozoa</taxon>
        <taxon>Arthropoda</taxon>
        <taxon>Hexapoda</taxon>
        <taxon>Insecta</taxon>
        <taxon>Pterygota</taxon>
        <taxon>Neoptera</taxon>
        <taxon>Endopterygota</taxon>
        <taxon>Coleoptera</taxon>
        <taxon>Polyphaga</taxon>
        <taxon>Cucujiformia</taxon>
        <taxon>Chrysomeloidea</taxon>
        <taxon>Chrysomelidae</taxon>
        <taxon>Bruchinae</taxon>
        <taxon>Bruchini</taxon>
        <taxon>Callosobruchus</taxon>
    </lineage>
</organism>
<feature type="compositionally biased region" description="Polar residues" evidence="1">
    <location>
        <begin position="586"/>
        <end position="597"/>
    </location>
</feature>
<feature type="compositionally biased region" description="Basic and acidic residues" evidence="1">
    <location>
        <begin position="429"/>
        <end position="439"/>
    </location>
</feature>
<feature type="compositionally biased region" description="Low complexity" evidence="1">
    <location>
        <begin position="379"/>
        <end position="400"/>
    </location>
</feature>
<dbReference type="AlphaFoldDB" id="A0A653DFR0"/>
<feature type="compositionally biased region" description="Polar residues" evidence="1">
    <location>
        <begin position="653"/>
        <end position="683"/>
    </location>
</feature>
<gene>
    <name evidence="2" type="ORF">CALMAC_LOCUS17072</name>
</gene>
<feature type="compositionally biased region" description="Polar residues" evidence="1">
    <location>
        <begin position="698"/>
        <end position="710"/>
    </location>
</feature>
<evidence type="ECO:0000313" key="2">
    <source>
        <dbReference type="EMBL" id="VEN58828.1"/>
    </source>
</evidence>
<feature type="compositionally biased region" description="Basic and acidic residues" evidence="1">
    <location>
        <begin position="341"/>
        <end position="351"/>
    </location>
</feature>
<feature type="compositionally biased region" description="Polar residues" evidence="1">
    <location>
        <begin position="514"/>
        <end position="532"/>
    </location>
</feature>
<feature type="compositionally biased region" description="Basic and acidic residues" evidence="1">
    <location>
        <begin position="499"/>
        <end position="511"/>
    </location>
</feature>
<reference evidence="2 3" key="1">
    <citation type="submission" date="2019-01" db="EMBL/GenBank/DDBJ databases">
        <authorList>
            <person name="Sayadi A."/>
        </authorList>
    </citation>
    <scope>NUCLEOTIDE SEQUENCE [LARGE SCALE GENOMIC DNA]</scope>
</reference>
<feature type="compositionally biased region" description="Polar residues" evidence="1">
    <location>
        <begin position="329"/>
        <end position="339"/>
    </location>
</feature>
<dbReference type="OrthoDB" id="6723810at2759"/>
<feature type="region of interest" description="Disordered" evidence="1">
    <location>
        <begin position="1"/>
        <end position="31"/>
    </location>
</feature>
<sequence length="1219" mass="139808">MKNESNDFNRQSNLRHTISTNDPSELRQTRPITKQMEDRYAQMHIREFNQIKNNFENHKTPEKPARANNPGTITYRRFEPKYTDVSSSASTLTSEGTFGENVSTKPDLKLVQSNAIIPINSERPLPNPYQFGRNSEEVYAHERNSTASSDSKLKRSPSIEVSKLKLPPNRDVVTLSRVKSPISHDYNNTDKEIATELLKPKRSPTPNQNVKSLSPTHKAFTSSVDYPESLRNLSTSNGTSQQNSSSSVGYRDNIFEDRRSESFPQNMQTFSPIACNRDGIYEKVVNEALTPANEEDKRGAFSAINNNLHDKRSPESPSPVHIEDRRSKFLSSPIQNYPSPSDKENSYEKRMIGHLSPSRQMFKSLNTTKKYRNEDTRNDSSSPYDQSPQNQNSSNNTSESLGATHRMFSSHNSQRDSPRNEFGTPVSSPDHDQVQRRDPYGSPRMPSSTLQASMDYPDNVEQNNANRDVEPRYSSRFQNMQNQSISRNESPQFSSGFQNKERANMDKDERCSSPAESQRSSRFSENQSNPRTSEQDLWKYRQSTTHSPGSHHSSPTSGQVGQTLERQEIAEDDVQIRKMTSTEARNAFQAQQNSPRNPDTEYVSPGNHNMMTENRMNPNMYRNNQPVPNQRLRPEEQLQRLQINPNEFRHTYDNNQNKNLQSGGGRTQNLDMYPPQNTTYNNQTDDQSVYHQIRQHRNIPSQTMRHSPQSGPFPPQDLRRRPPEPQRQVFFPPESPNYGVYKNVPPPANLVRSSTPNNLTQPPLKQVSPQKEELRKSVEAYYWKEIKKLKEQENMELYYCQMNMVPYFGYAEDPGSIRRSRSMLPTNDRNSRRSLSLPRNVPNDSSKEPVMLRQHPVLQQKPVIYQNEPLYGQHFKRNTPERRTIDGSDRTSSIYRPIFKRGSLTTPVKQQDDPQYKKVSFRHFEENLPRRQVGQNCAGPRNTNVQYPARYSVNINEGVYGNPNELYPRYVPQIQQNRWPNIPEQELQNAAPRGVTRHGSMQLQEGIYDRRPPLARKPPHDSNYARRGADMPKREIIMGDNEIFGQFGGYVHKEEPSYSGSVISNQESIYGQSRGPKQIIVSDKVCDMYGQIHDRNSPSVVRRSGVMMGRLQPQHLPQAPTSQPLETPDFLQRNSRLTSSANDIRSGRYPNRIQQQNPHALYKEGIYSDYPPSRPLPPVPIDARGSQKYDPSRGAKEHRSRSGSTGSAVKPKKKGFFGE</sequence>
<feature type="compositionally biased region" description="Low complexity" evidence="1">
    <location>
        <begin position="543"/>
        <end position="558"/>
    </location>
</feature>
<feature type="region of interest" description="Disordered" evidence="1">
    <location>
        <begin position="141"/>
        <end position="165"/>
    </location>
</feature>
<protein>
    <submittedName>
        <fullName evidence="2">Uncharacterized protein</fullName>
    </submittedName>
</protein>
<feature type="compositionally biased region" description="Polar residues" evidence="1">
    <location>
        <begin position="204"/>
        <end position="218"/>
    </location>
</feature>
<evidence type="ECO:0000256" key="1">
    <source>
        <dbReference type="SAM" id="MobiDB-lite"/>
    </source>
</evidence>
<feature type="region of interest" description="Disordered" evidence="1">
    <location>
        <begin position="586"/>
        <end position="609"/>
    </location>
</feature>
<dbReference type="EMBL" id="CAACVG010011774">
    <property type="protein sequence ID" value="VEN58828.1"/>
    <property type="molecule type" value="Genomic_DNA"/>
</dbReference>
<feature type="region of interest" description="Disordered" evidence="1">
    <location>
        <begin position="648"/>
        <end position="683"/>
    </location>
</feature>
<feature type="compositionally biased region" description="Basic and acidic residues" evidence="1">
    <location>
        <begin position="1185"/>
        <end position="1197"/>
    </location>
</feature>